<keyword evidence="8" id="KW-1185">Reference proteome</keyword>
<dbReference type="Pfam" id="PF00884">
    <property type="entry name" value="Sulfatase"/>
    <property type="match status" value="1"/>
</dbReference>
<gene>
    <name evidence="7" type="ORF">ESB13_13615</name>
</gene>
<dbReference type="PANTHER" id="PTHR42693">
    <property type="entry name" value="ARYLSULFATASE FAMILY MEMBER"/>
    <property type="match status" value="1"/>
</dbReference>
<dbReference type="GO" id="GO:0046872">
    <property type="term" value="F:metal ion binding"/>
    <property type="evidence" value="ECO:0007669"/>
    <property type="project" value="UniProtKB-KW"/>
</dbReference>
<dbReference type="PANTHER" id="PTHR42693:SF53">
    <property type="entry name" value="ENDO-4-O-SULFATASE"/>
    <property type="match status" value="1"/>
</dbReference>
<dbReference type="Gene3D" id="3.40.720.10">
    <property type="entry name" value="Alkaline Phosphatase, subunit A"/>
    <property type="match status" value="1"/>
</dbReference>
<reference evidence="7 8" key="1">
    <citation type="submission" date="2019-01" db="EMBL/GenBank/DDBJ databases">
        <title>Filimonas sp. strain TTM-71.</title>
        <authorList>
            <person name="Chen W.-M."/>
        </authorList>
    </citation>
    <scope>NUCLEOTIDE SEQUENCE [LARGE SCALE GENOMIC DNA]</scope>
    <source>
        <strain evidence="7 8">TTM-71</strain>
    </source>
</reference>
<evidence type="ECO:0000259" key="6">
    <source>
        <dbReference type="Pfam" id="PF00884"/>
    </source>
</evidence>
<evidence type="ECO:0000256" key="2">
    <source>
        <dbReference type="ARBA" id="ARBA00022723"/>
    </source>
</evidence>
<protein>
    <submittedName>
        <fullName evidence="7">Arylsulfatase</fullName>
    </submittedName>
</protein>
<feature type="domain" description="Sulfatase N-terminal" evidence="6">
    <location>
        <begin position="30"/>
        <end position="419"/>
    </location>
</feature>
<dbReference type="EMBL" id="SDHZ01000002">
    <property type="protein sequence ID" value="RXK83151.1"/>
    <property type="molecule type" value="Genomic_DNA"/>
</dbReference>
<feature type="region of interest" description="Disordered" evidence="5">
    <location>
        <begin position="526"/>
        <end position="556"/>
    </location>
</feature>
<proteinExistence type="inferred from homology"/>
<comment type="similarity">
    <text evidence="1">Belongs to the sulfatase family.</text>
</comment>
<comment type="caution">
    <text evidence="7">The sequence shown here is derived from an EMBL/GenBank/DDBJ whole genome shotgun (WGS) entry which is preliminary data.</text>
</comment>
<evidence type="ECO:0000256" key="3">
    <source>
        <dbReference type="ARBA" id="ARBA00022801"/>
    </source>
</evidence>
<evidence type="ECO:0000256" key="4">
    <source>
        <dbReference type="ARBA" id="ARBA00022837"/>
    </source>
</evidence>
<evidence type="ECO:0000256" key="1">
    <source>
        <dbReference type="ARBA" id="ARBA00008779"/>
    </source>
</evidence>
<keyword evidence="4" id="KW-0106">Calcium</keyword>
<organism evidence="7 8">
    <name type="scientific">Filimonas effusa</name>
    <dbReference type="NCBI Taxonomy" id="2508721"/>
    <lineage>
        <taxon>Bacteria</taxon>
        <taxon>Pseudomonadati</taxon>
        <taxon>Bacteroidota</taxon>
        <taxon>Chitinophagia</taxon>
        <taxon>Chitinophagales</taxon>
        <taxon>Chitinophagaceae</taxon>
        <taxon>Filimonas</taxon>
    </lineage>
</organism>
<evidence type="ECO:0000313" key="7">
    <source>
        <dbReference type="EMBL" id="RXK83151.1"/>
    </source>
</evidence>
<dbReference type="InterPro" id="IPR017850">
    <property type="entry name" value="Alkaline_phosphatase_core_sf"/>
</dbReference>
<keyword evidence="3" id="KW-0378">Hydrolase</keyword>
<accession>A0A4Q1D633</accession>
<dbReference type="InterPro" id="IPR000917">
    <property type="entry name" value="Sulfatase_N"/>
</dbReference>
<dbReference type="PROSITE" id="PS00149">
    <property type="entry name" value="SULFATASE_2"/>
    <property type="match status" value="1"/>
</dbReference>
<sequence>MISLRSFKSVLLAVAIGATLPLWAQKPQRPNIILVLVDDLGFSDIGPYGALDLQTPNLDRLAGEGLRLKEFYNNSICAPTRASLLTGQYQHKAGVGYFNVNLGLPAYQGFLNKESLTLAEVLKNAGYSTILSGKWHVGDDKDQWPAQRGFERSFGFIGGASNYYEINEKENADVALYRNNEPFYLEKGKYLTDEITNQALGFLDEQNKEQKPFFLYLAFNAPHWPLQALPEDIAKYKGKYSIGWDSLRIQRYQNAIAKGVFDKTQLIAQHDGALQPYDKLTYDEQQYWQLRQEVYAAMIDHVDQSLGKLLDKLKELKKDDNTLIVFISDNGAQGGNNLRLYTARNTGPVGTAGSYEVQNSNWSQTGNSPLRNYKGTPYEGGISAPFIAWYPKKIRANTIATGTAHLIDLAPTFYQLAGATYPSSYNGVAANKLPGKSLLPLLTGETDKVDRAEPLFWERGGNRAVREGKWKLVSPADQPDKYELYDIETDRAENTDLAAKYPEIVQQLKEKYKQWATANDVVDYNKLRPQQQQGRSSVAPANAAPSNGTPARKRAN</sequence>
<dbReference type="SUPFAM" id="SSF53649">
    <property type="entry name" value="Alkaline phosphatase-like"/>
    <property type="match status" value="1"/>
</dbReference>
<keyword evidence="2" id="KW-0479">Metal-binding</keyword>
<evidence type="ECO:0000256" key="5">
    <source>
        <dbReference type="SAM" id="MobiDB-lite"/>
    </source>
</evidence>
<dbReference type="CDD" id="cd16025">
    <property type="entry name" value="PAS_like"/>
    <property type="match status" value="1"/>
</dbReference>
<dbReference type="AlphaFoldDB" id="A0A4Q1D633"/>
<dbReference type="OrthoDB" id="9803751at2"/>
<dbReference type="InterPro" id="IPR050738">
    <property type="entry name" value="Sulfatase"/>
</dbReference>
<dbReference type="PROSITE" id="PS00523">
    <property type="entry name" value="SULFATASE_1"/>
    <property type="match status" value="1"/>
</dbReference>
<evidence type="ECO:0000313" key="8">
    <source>
        <dbReference type="Proteomes" id="UP000290545"/>
    </source>
</evidence>
<dbReference type="GO" id="GO:0004065">
    <property type="term" value="F:arylsulfatase activity"/>
    <property type="evidence" value="ECO:0007669"/>
    <property type="project" value="TreeGrafter"/>
</dbReference>
<dbReference type="RefSeq" id="WP_129004171.1">
    <property type="nucleotide sequence ID" value="NZ_SDHZ01000002.1"/>
</dbReference>
<dbReference type="Proteomes" id="UP000290545">
    <property type="component" value="Unassembled WGS sequence"/>
</dbReference>
<feature type="compositionally biased region" description="Low complexity" evidence="5">
    <location>
        <begin position="536"/>
        <end position="547"/>
    </location>
</feature>
<name>A0A4Q1D633_9BACT</name>
<dbReference type="Gene3D" id="3.30.1120.10">
    <property type="match status" value="1"/>
</dbReference>
<dbReference type="InterPro" id="IPR024607">
    <property type="entry name" value="Sulfatase_CS"/>
</dbReference>